<sequence length="200" mass="20722">MGDPERGIVVPVGGGPAFNVPPARGPSIIVPPSPLPNQKKRSGIIITPGQVTPLRNLGHGSEDPERGIVVPVGGGPAFNVPPTLVRSLPNQPATVASKRGPPASANAGKFLRVFRSKHSTTSANIGVRLPGCWEGDINIATRSGRIDIEGKDVRIVNQAEDLPGFNRHVVARKGDQDNDHSSPVTITTVSGDAGVAVGKV</sequence>
<proteinExistence type="predicted"/>
<reference evidence="1" key="3">
    <citation type="submission" date="2011-03" db="EMBL/GenBank/DDBJ databases">
        <title>Annotation of Magnaporthe poae ATCC 64411.</title>
        <authorList>
            <person name="Ma L.-J."/>
            <person name="Dead R."/>
            <person name="Young S.K."/>
            <person name="Zeng Q."/>
            <person name="Gargeya S."/>
            <person name="Fitzgerald M."/>
            <person name="Haas B."/>
            <person name="Abouelleil A."/>
            <person name="Alvarado L."/>
            <person name="Arachchi H.M."/>
            <person name="Berlin A."/>
            <person name="Brown A."/>
            <person name="Chapman S.B."/>
            <person name="Chen Z."/>
            <person name="Dunbar C."/>
            <person name="Freedman E."/>
            <person name="Gearin G."/>
            <person name="Gellesch M."/>
            <person name="Goldberg J."/>
            <person name="Griggs A."/>
            <person name="Gujja S."/>
            <person name="Heiman D."/>
            <person name="Howarth C."/>
            <person name="Larson L."/>
            <person name="Lui A."/>
            <person name="MacDonald P.J.P."/>
            <person name="Mehta T."/>
            <person name="Montmayeur A."/>
            <person name="Murphy C."/>
            <person name="Neiman D."/>
            <person name="Pearson M."/>
            <person name="Priest M."/>
            <person name="Roberts A."/>
            <person name="Saif S."/>
            <person name="Shea T."/>
            <person name="Shenoy N."/>
            <person name="Sisk P."/>
            <person name="Stolte C."/>
            <person name="Sykes S."/>
            <person name="Yandava C."/>
            <person name="Wortman J."/>
            <person name="Nusbaum C."/>
            <person name="Birren B."/>
        </authorList>
    </citation>
    <scope>NUCLEOTIDE SEQUENCE</scope>
    <source>
        <strain evidence="1">ATCC 64411</strain>
    </source>
</reference>
<gene>
    <name evidence="1" type="ORF">MAPG_10876</name>
</gene>
<dbReference type="AlphaFoldDB" id="A0A0C4EDR7"/>
<dbReference type="eggNOG" id="ENOG502S7KB">
    <property type="taxonomic scope" value="Eukaryota"/>
</dbReference>
<dbReference type="VEuPathDB" id="FungiDB:MAPG_10876"/>
<dbReference type="EMBL" id="ADBL01002681">
    <property type="status" value="NOT_ANNOTATED_CDS"/>
    <property type="molecule type" value="Genomic_DNA"/>
</dbReference>
<dbReference type="STRING" id="644358.A0A0C4EDR7"/>
<name>A0A0C4EDR7_MAGP6</name>
<organism evidence="2 3">
    <name type="scientific">Magnaporthiopsis poae (strain ATCC 64411 / 73-15)</name>
    <name type="common">Kentucky bluegrass fungus</name>
    <name type="synonym">Magnaporthe poae</name>
    <dbReference type="NCBI Taxonomy" id="644358"/>
    <lineage>
        <taxon>Eukaryota</taxon>
        <taxon>Fungi</taxon>
        <taxon>Dikarya</taxon>
        <taxon>Ascomycota</taxon>
        <taxon>Pezizomycotina</taxon>
        <taxon>Sordariomycetes</taxon>
        <taxon>Sordariomycetidae</taxon>
        <taxon>Magnaporthales</taxon>
        <taxon>Magnaporthaceae</taxon>
        <taxon>Magnaporthiopsis</taxon>
    </lineage>
</organism>
<reference evidence="3" key="2">
    <citation type="submission" date="2010-05" db="EMBL/GenBank/DDBJ databases">
        <title>The genome sequence of Magnaporthe poae strain ATCC 64411.</title>
        <authorList>
            <person name="Ma L.-J."/>
            <person name="Dead R."/>
            <person name="Young S."/>
            <person name="Zeng Q."/>
            <person name="Koehrsen M."/>
            <person name="Alvarado L."/>
            <person name="Berlin A."/>
            <person name="Chapman S.B."/>
            <person name="Chen Z."/>
            <person name="Freedman E."/>
            <person name="Gellesch M."/>
            <person name="Goldberg J."/>
            <person name="Griggs A."/>
            <person name="Gujja S."/>
            <person name="Heilman E.R."/>
            <person name="Heiman D."/>
            <person name="Hepburn T."/>
            <person name="Howarth C."/>
            <person name="Jen D."/>
            <person name="Larson L."/>
            <person name="Mehta T."/>
            <person name="Neiman D."/>
            <person name="Pearson M."/>
            <person name="Roberts A."/>
            <person name="Saif S."/>
            <person name="Shea T."/>
            <person name="Shenoy N."/>
            <person name="Sisk P."/>
            <person name="Stolte C."/>
            <person name="Sykes S."/>
            <person name="Walk T."/>
            <person name="White J."/>
            <person name="Yandava C."/>
            <person name="Haas B."/>
            <person name="Nusbaum C."/>
            <person name="Birren B."/>
        </authorList>
    </citation>
    <scope>NUCLEOTIDE SEQUENCE [LARGE SCALE GENOMIC DNA]</scope>
    <source>
        <strain evidence="3">ATCC 64411 / 73-15</strain>
    </source>
</reference>
<evidence type="ECO:0000313" key="2">
    <source>
        <dbReference type="EnsemblFungi" id="MAPG_10876T0"/>
    </source>
</evidence>
<reference evidence="2" key="4">
    <citation type="journal article" date="2015" name="G3 (Bethesda)">
        <title>Genome sequences of three phytopathogenic species of the Magnaporthaceae family of fungi.</title>
        <authorList>
            <person name="Okagaki L.H."/>
            <person name="Nunes C.C."/>
            <person name="Sailsbery J."/>
            <person name="Clay B."/>
            <person name="Brown D."/>
            <person name="John T."/>
            <person name="Oh Y."/>
            <person name="Young N."/>
            <person name="Fitzgerald M."/>
            <person name="Haas B.J."/>
            <person name="Zeng Q."/>
            <person name="Young S."/>
            <person name="Adiconis X."/>
            <person name="Fan L."/>
            <person name="Levin J.Z."/>
            <person name="Mitchell T.K."/>
            <person name="Okubara P.A."/>
            <person name="Farman M.L."/>
            <person name="Kohn L.M."/>
            <person name="Birren B."/>
            <person name="Ma L.-J."/>
            <person name="Dean R.A."/>
        </authorList>
    </citation>
    <scope>NUCLEOTIDE SEQUENCE</scope>
    <source>
        <strain evidence="2">ATCC 64411 / 73-15</strain>
    </source>
</reference>
<evidence type="ECO:0000313" key="3">
    <source>
        <dbReference type="Proteomes" id="UP000011715"/>
    </source>
</evidence>
<reference evidence="1" key="1">
    <citation type="submission" date="2010-05" db="EMBL/GenBank/DDBJ databases">
        <title>The Genome Sequence of Magnaporthe poae strain ATCC 64411.</title>
        <authorList>
            <consortium name="The Broad Institute Genome Sequencing Platform"/>
            <consortium name="Broad Institute Genome Sequencing Center for Infectious Disease"/>
            <person name="Ma L.-J."/>
            <person name="Dead R."/>
            <person name="Young S."/>
            <person name="Zeng Q."/>
            <person name="Koehrsen M."/>
            <person name="Alvarado L."/>
            <person name="Berlin A."/>
            <person name="Chapman S.B."/>
            <person name="Chen Z."/>
            <person name="Freedman E."/>
            <person name="Gellesch M."/>
            <person name="Goldberg J."/>
            <person name="Griggs A."/>
            <person name="Gujja S."/>
            <person name="Heilman E.R."/>
            <person name="Heiman D."/>
            <person name="Hepburn T."/>
            <person name="Howarth C."/>
            <person name="Jen D."/>
            <person name="Larson L."/>
            <person name="Mehta T."/>
            <person name="Neiman D."/>
            <person name="Pearson M."/>
            <person name="Roberts A."/>
            <person name="Saif S."/>
            <person name="Shea T."/>
            <person name="Shenoy N."/>
            <person name="Sisk P."/>
            <person name="Stolte C."/>
            <person name="Sykes S."/>
            <person name="Walk T."/>
            <person name="White J."/>
            <person name="Yandava C."/>
            <person name="Haas B."/>
            <person name="Nusbaum C."/>
            <person name="Birren B."/>
        </authorList>
    </citation>
    <scope>NUCLEOTIDE SEQUENCE</scope>
    <source>
        <strain evidence="1">ATCC 64411</strain>
    </source>
</reference>
<dbReference type="EnsemblFungi" id="MAPG_10876T0">
    <property type="protein sequence ID" value="MAPG_10876T0"/>
    <property type="gene ID" value="MAPG_10876"/>
</dbReference>
<protein>
    <submittedName>
        <fullName evidence="1 2">Uncharacterized protein</fullName>
    </submittedName>
</protein>
<accession>A0A0C4EDR7</accession>
<keyword evidence="3" id="KW-1185">Reference proteome</keyword>
<dbReference type="EMBL" id="GL876978">
    <property type="protein sequence ID" value="KLU91927.1"/>
    <property type="molecule type" value="Genomic_DNA"/>
</dbReference>
<reference evidence="2" key="5">
    <citation type="submission" date="2015-06" db="UniProtKB">
        <authorList>
            <consortium name="EnsemblFungi"/>
        </authorList>
    </citation>
    <scope>IDENTIFICATION</scope>
    <source>
        <strain evidence="2">ATCC 64411</strain>
    </source>
</reference>
<dbReference type="OrthoDB" id="3539644at2759"/>
<dbReference type="Proteomes" id="UP000011715">
    <property type="component" value="Unassembled WGS sequence"/>
</dbReference>
<evidence type="ECO:0000313" key="1">
    <source>
        <dbReference type="EMBL" id="KLU91927.1"/>
    </source>
</evidence>